<keyword evidence="3" id="KW-1185">Reference proteome</keyword>
<feature type="compositionally biased region" description="Basic and acidic residues" evidence="1">
    <location>
        <begin position="166"/>
        <end position="178"/>
    </location>
</feature>
<evidence type="ECO:0000313" key="2">
    <source>
        <dbReference type="EMBL" id="KAF5376324.1"/>
    </source>
</evidence>
<dbReference type="EMBL" id="JAACJP010000029">
    <property type="protein sequence ID" value="KAF5376324.1"/>
    <property type="molecule type" value="Genomic_DNA"/>
</dbReference>
<reference evidence="2 3" key="1">
    <citation type="journal article" date="2020" name="ISME J.">
        <title>Uncovering the hidden diversity of litter-decomposition mechanisms in mushroom-forming fungi.</title>
        <authorList>
            <person name="Floudas D."/>
            <person name="Bentzer J."/>
            <person name="Ahren D."/>
            <person name="Johansson T."/>
            <person name="Persson P."/>
            <person name="Tunlid A."/>
        </authorList>
    </citation>
    <scope>NUCLEOTIDE SEQUENCE [LARGE SCALE GENOMIC DNA]</scope>
    <source>
        <strain evidence="2 3">CBS 661.87</strain>
    </source>
</reference>
<comment type="caution">
    <text evidence="2">The sequence shown here is derived from an EMBL/GenBank/DDBJ whole genome shotgun (WGS) entry which is preliminary data.</text>
</comment>
<protein>
    <submittedName>
        <fullName evidence="2">Uncharacterized protein</fullName>
    </submittedName>
</protein>
<proteinExistence type="predicted"/>
<name>A0A8H5H3X3_9AGAR</name>
<accession>A0A8H5H3X3</accession>
<dbReference type="AlphaFoldDB" id="A0A8H5H3X3"/>
<sequence>MISNILVALSIKSNVYQVPLELVRRVDGDADCLAERPSFNVEIQQAEKTDVVNVTYSLQDDMTTRAEDKAHAKDSVHVDNPDTLEEVVGTKLEEQAEDGAEAGDTYNLVSNIEEEPTDVKAGPDSSTSKVDDGVDSGGDMSSLTNREDDEESLDERKRRSIIAQGKRREVPCEDEHPTRTKKNLRGISAIFGFTPTVPELLQRRESLTPVATDANRKHSPSRLLSGFRMPKLVGTSRSSMGFGNPLLAGTIQALKKVVFPLKLCSSAAAREKLPASEPAPTLMSPGEKGAGVWRNAMRALRLPKEVKEAKKGVGTSIANDAEVNLALLMPKAVSTQIYSRKR</sequence>
<feature type="region of interest" description="Disordered" evidence="1">
    <location>
        <begin position="115"/>
        <end position="179"/>
    </location>
</feature>
<dbReference type="Proteomes" id="UP000565441">
    <property type="component" value="Unassembled WGS sequence"/>
</dbReference>
<evidence type="ECO:0000313" key="3">
    <source>
        <dbReference type="Proteomes" id="UP000565441"/>
    </source>
</evidence>
<evidence type="ECO:0000256" key="1">
    <source>
        <dbReference type="SAM" id="MobiDB-lite"/>
    </source>
</evidence>
<gene>
    <name evidence="2" type="ORF">D9615_008443</name>
</gene>
<organism evidence="2 3">
    <name type="scientific">Tricholomella constricta</name>
    <dbReference type="NCBI Taxonomy" id="117010"/>
    <lineage>
        <taxon>Eukaryota</taxon>
        <taxon>Fungi</taxon>
        <taxon>Dikarya</taxon>
        <taxon>Basidiomycota</taxon>
        <taxon>Agaricomycotina</taxon>
        <taxon>Agaricomycetes</taxon>
        <taxon>Agaricomycetidae</taxon>
        <taxon>Agaricales</taxon>
        <taxon>Tricholomatineae</taxon>
        <taxon>Lyophyllaceae</taxon>
        <taxon>Tricholomella</taxon>
    </lineage>
</organism>